<evidence type="ECO:0000313" key="3">
    <source>
        <dbReference type="EMBL" id="KAK0176657.1"/>
    </source>
</evidence>
<feature type="region of interest" description="Disordered" evidence="1">
    <location>
        <begin position="22"/>
        <end position="211"/>
    </location>
</feature>
<feature type="compositionally biased region" description="Low complexity" evidence="1">
    <location>
        <begin position="140"/>
        <end position="166"/>
    </location>
</feature>
<feature type="compositionally biased region" description="Acidic residues" evidence="1">
    <location>
        <begin position="76"/>
        <end position="93"/>
    </location>
</feature>
<evidence type="ECO:0000256" key="1">
    <source>
        <dbReference type="SAM" id="MobiDB-lite"/>
    </source>
</evidence>
<dbReference type="Proteomes" id="UP001168990">
    <property type="component" value="Unassembled WGS sequence"/>
</dbReference>
<accession>A0AA39FVJ9</accession>
<dbReference type="EMBL" id="JAQQBS010000001">
    <property type="protein sequence ID" value="KAK0176657.1"/>
    <property type="molecule type" value="Genomic_DNA"/>
</dbReference>
<reference evidence="3" key="1">
    <citation type="journal article" date="2023" name="bioRxiv">
        <title>Scaffold-level genome assemblies of two parasitoid biocontrol wasps reveal the parthenogenesis mechanism and an associated novel virus.</title>
        <authorList>
            <person name="Inwood S."/>
            <person name="Skelly J."/>
            <person name="Guhlin J."/>
            <person name="Harrop T."/>
            <person name="Goldson S."/>
            <person name="Dearden P."/>
        </authorList>
    </citation>
    <scope>NUCLEOTIDE SEQUENCE</scope>
    <source>
        <strain evidence="3">Irish</strain>
        <tissue evidence="3">Whole body</tissue>
    </source>
</reference>
<feature type="signal peptide" evidence="2">
    <location>
        <begin position="1"/>
        <end position="19"/>
    </location>
</feature>
<feature type="compositionally biased region" description="Polar residues" evidence="1">
    <location>
        <begin position="168"/>
        <end position="187"/>
    </location>
</feature>
<keyword evidence="2" id="KW-0732">Signal</keyword>
<protein>
    <submittedName>
        <fullName evidence="3">Uncharacterized protein</fullName>
    </submittedName>
</protein>
<feature type="compositionally biased region" description="Polar residues" evidence="1">
    <location>
        <begin position="94"/>
        <end position="103"/>
    </location>
</feature>
<gene>
    <name evidence="3" type="ORF">PV328_000772</name>
</gene>
<name>A0AA39FVJ9_9HYME</name>
<organism evidence="3 4">
    <name type="scientific">Microctonus aethiopoides</name>
    <dbReference type="NCBI Taxonomy" id="144406"/>
    <lineage>
        <taxon>Eukaryota</taxon>
        <taxon>Metazoa</taxon>
        <taxon>Ecdysozoa</taxon>
        <taxon>Arthropoda</taxon>
        <taxon>Hexapoda</taxon>
        <taxon>Insecta</taxon>
        <taxon>Pterygota</taxon>
        <taxon>Neoptera</taxon>
        <taxon>Endopterygota</taxon>
        <taxon>Hymenoptera</taxon>
        <taxon>Apocrita</taxon>
        <taxon>Ichneumonoidea</taxon>
        <taxon>Braconidae</taxon>
        <taxon>Euphorinae</taxon>
        <taxon>Microctonus</taxon>
    </lineage>
</organism>
<evidence type="ECO:0000256" key="2">
    <source>
        <dbReference type="SAM" id="SignalP"/>
    </source>
</evidence>
<dbReference type="AlphaFoldDB" id="A0AA39FVJ9"/>
<keyword evidence="4" id="KW-1185">Reference proteome</keyword>
<sequence length="211" mass="22957">MRPTLLLLLALFLIAGCKSAEEEYDYDDEPAPPPVTPAPTRPAGRLGSLLSPRGRNPVGRKPSPTTSTTPKPVEQSVDEAINESEEFVDDNQEQVEISSTTTEATKKLRAGGVRPFRSNEDLLAALKRRRAQVNTHTKESTTTTTHSPAESTAPKSKSSGSRSRIGANESSSKSSNRGRFGGNNKSKVGQEEVEETQQDEVQLKPKPYRRG</sequence>
<feature type="chain" id="PRO_5041372071" evidence="2">
    <location>
        <begin position="20"/>
        <end position="211"/>
    </location>
</feature>
<comment type="caution">
    <text evidence="3">The sequence shown here is derived from an EMBL/GenBank/DDBJ whole genome shotgun (WGS) entry which is preliminary data.</text>
</comment>
<proteinExistence type="predicted"/>
<reference evidence="3" key="2">
    <citation type="submission" date="2023-03" db="EMBL/GenBank/DDBJ databases">
        <authorList>
            <person name="Inwood S.N."/>
            <person name="Skelly J.G."/>
            <person name="Guhlin J."/>
            <person name="Harrop T.W.R."/>
            <person name="Goldson S.G."/>
            <person name="Dearden P.K."/>
        </authorList>
    </citation>
    <scope>NUCLEOTIDE SEQUENCE</scope>
    <source>
        <strain evidence="3">Irish</strain>
        <tissue evidence="3">Whole body</tissue>
    </source>
</reference>
<feature type="compositionally biased region" description="Pro residues" evidence="1">
    <location>
        <begin position="31"/>
        <end position="40"/>
    </location>
</feature>
<feature type="compositionally biased region" description="Low complexity" evidence="1">
    <location>
        <begin position="61"/>
        <end position="72"/>
    </location>
</feature>
<evidence type="ECO:0000313" key="4">
    <source>
        <dbReference type="Proteomes" id="UP001168990"/>
    </source>
</evidence>
<dbReference type="PROSITE" id="PS51257">
    <property type="entry name" value="PROKAR_LIPOPROTEIN"/>
    <property type="match status" value="1"/>
</dbReference>